<evidence type="ECO:0000313" key="3">
    <source>
        <dbReference type="Proteomes" id="UP001604277"/>
    </source>
</evidence>
<feature type="compositionally biased region" description="Low complexity" evidence="1">
    <location>
        <begin position="102"/>
        <end position="111"/>
    </location>
</feature>
<feature type="region of interest" description="Disordered" evidence="1">
    <location>
        <begin position="97"/>
        <end position="132"/>
    </location>
</feature>
<proteinExistence type="predicted"/>
<evidence type="ECO:0000313" key="2">
    <source>
        <dbReference type="EMBL" id="KAL2501423.1"/>
    </source>
</evidence>
<organism evidence="2 3">
    <name type="scientific">Forsythia ovata</name>
    <dbReference type="NCBI Taxonomy" id="205694"/>
    <lineage>
        <taxon>Eukaryota</taxon>
        <taxon>Viridiplantae</taxon>
        <taxon>Streptophyta</taxon>
        <taxon>Embryophyta</taxon>
        <taxon>Tracheophyta</taxon>
        <taxon>Spermatophyta</taxon>
        <taxon>Magnoliopsida</taxon>
        <taxon>eudicotyledons</taxon>
        <taxon>Gunneridae</taxon>
        <taxon>Pentapetalae</taxon>
        <taxon>asterids</taxon>
        <taxon>lamiids</taxon>
        <taxon>Lamiales</taxon>
        <taxon>Oleaceae</taxon>
        <taxon>Forsythieae</taxon>
        <taxon>Forsythia</taxon>
    </lineage>
</organism>
<gene>
    <name evidence="2" type="ORF">Fot_35271</name>
</gene>
<accession>A0ABD1SL26</accession>
<comment type="caution">
    <text evidence="2">The sequence shown here is derived from an EMBL/GenBank/DDBJ whole genome shotgun (WGS) entry which is preliminary data.</text>
</comment>
<dbReference type="AlphaFoldDB" id="A0ABD1SL26"/>
<reference evidence="3" key="1">
    <citation type="submission" date="2024-07" db="EMBL/GenBank/DDBJ databases">
        <title>Two chromosome-level genome assemblies of Korean endemic species Abeliophyllum distichum and Forsythia ovata (Oleaceae).</title>
        <authorList>
            <person name="Jang H."/>
        </authorList>
    </citation>
    <scope>NUCLEOTIDE SEQUENCE [LARGE SCALE GENOMIC DNA]</scope>
</reference>
<sequence>MNAAGVSVSLATLPHFQETRFQAELEIDQLLRLFVNTPFDMLRIHHSFLIAAACRFFIIFHLETLHWSGVSAQPPTRFAMFVAFATAAKQLLFHTPHPPLSSLPSKSTTATDSKPNSNESTKRRNVVSNNLN</sequence>
<name>A0ABD1SL26_9LAMI</name>
<dbReference type="Proteomes" id="UP001604277">
    <property type="component" value="Unassembled WGS sequence"/>
</dbReference>
<dbReference type="EMBL" id="JBFOLJ010000010">
    <property type="protein sequence ID" value="KAL2501423.1"/>
    <property type="molecule type" value="Genomic_DNA"/>
</dbReference>
<evidence type="ECO:0000256" key="1">
    <source>
        <dbReference type="SAM" id="MobiDB-lite"/>
    </source>
</evidence>
<protein>
    <submittedName>
        <fullName evidence="2">Uncharacterized protein</fullName>
    </submittedName>
</protein>
<keyword evidence="3" id="KW-1185">Reference proteome</keyword>